<dbReference type="InterPro" id="IPR055178">
    <property type="entry name" value="RsdA/BaiN/AoA(So)-like_dom"/>
</dbReference>
<evidence type="ECO:0000256" key="1">
    <source>
        <dbReference type="ARBA" id="ARBA00001974"/>
    </source>
</evidence>
<dbReference type="Gene3D" id="3.50.50.60">
    <property type="entry name" value="FAD/NAD(P)-binding domain"/>
    <property type="match status" value="1"/>
</dbReference>
<dbReference type="Gene3D" id="1.10.8.260">
    <property type="entry name" value="HI0933 insert domain-like"/>
    <property type="match status" value="1"/>
</dbReference>
<keyword evidence="7" id="KW-1185">Reference proteome</keyword>
<dbReference type="Proteomes" id="UP000002586">
    <property type="component" value="Chromosome"/>
</dbReference>
<dbReference type="RefSeq" id="WP_011714059.1">
    <property type="nucleotide sequence ID" value="NC_008576.1"/>
</dbReference>
<dbReference type="SUPFAM" id="SSF160996">
    <property type="entry name" value="HI0933 insert domain-like"/>
    <property type="match status" value="1"/>
</dbReference>
<sequence length="397" mass="42610">MEIYSVKPSPYDLSVIGAGAAGLVCAIEAARRGLRVVVLDHARQAGEKIRISGGGRCNFTNLSLSPDNYISHNPKFCLSALKGYSPYDFMARLDLHHIRYEEKEAGQLFCQGSAKEIVAMLLQEATTAGVVLKMGHTVHTARALGDGYEVLCKQGNYQTPRLVVASGGLSIPKMGATDVGLRIARQFKLPVVETRPALCPFLFEGGLQKMFSSLSGLSTPATLTTGGVSFTHQLLFTHRGLSGPVALQASSYWQRGRALLLNLLPEQDALALLLAAKQGEPRLQVTTLLSRYLPKRLAQALAVGLDAPLAELPDQRLKQLANQLNGWSLTPAGLEGYRTAEVTAGGVDTAMLSSKTMQVKARQGLCFIGEVVDVTGQLGGYNLQWAWSSGVAAGRYI</sequence>
<evidence type="ECO:0000313" key="6">
    <source>
        <dbReference type="EMBL" id="ABK44939.1"/>
    </source>
</evidence>
<feature type="domain" description="RsdA/BaiN/AoA(So)-like insert" evidence="5">
    <location>
        <begin position="195"/>
        <end position="342"/>
    </location>
</feature>
<dbReference type="Pfam" id="PF22780">
    <property type="entry name" value="HI0933_like_1st"/>
    <property type="match status" value="1"/>
</dbReference>
<comment type="cofactor">
    <cofactor evidence="1">
        <name>FAD</name>
        <dbReference type="ChEBI" id="CHEBI:57692"/>
    </cofactor>
</comment>
<evidence type="ECO:0000256" key="3">
    <source>
        <dbReference type="ARBA" id="ARBA00022827"/>
    </source>
</evidence>
<dbReference type="InterPro" id="IPR036188">
    <property type="entry name" value="FAD/NAD-bd_sf"/>
</dbReference>
<reference evidence="6 7" key="2">
    <citation type="journal article" date="2012" name="Int. J. Syst. Evol. Microbiol.">
        <title>Magnetococcus marinus gen. nov., sp. nov., a marine, magnetotactic bacterium that represents a novel lineage (Magnetococcaceae fam. nov.; Magnetococcales ord. nov.) at the base of the Alphaproteobacteria.</title>
        <authorList>
            <person name="Bazylinski D.A."/>
            <person name="Williams T.J."/>
            <person name="Lefevre C.T."/>
            <person name="Berg R.J."/>
            <person name="Zhang C.L."/>
            <person name="Bowser S.S."/>
            <person name="Dean A.J."/>
            <person name="Beveridge T.J."/>
        </authorList>
    </citation>
    <scope>NUCLEOTIDE SEQUENCE [LARGE SCALE GENOMIC DNA]</scope>
    <source>
        <strain evidence="7">ATCC BAA-1437 / JCM 17883 / MC-1</strain>
    </source>
</reference>
<dbReference type="InterPro" id="IPR004792">
    <property type="entry name" value="BaiN-like"/>
</dbReference>
<feature type="domain" description="RsdA/BaiN/AoA(So)-like Rossmann fold-like" evidence="4">
    <location>
        <begin position="12"/>
        <end position="395"/>
    </location>
</feature>
<dbReference type="SUPFAM" id="SSF51905">
    <property type="entry name" value="FAD/NAD(P)-binding domain"/>
    <property type="match status" value="1"/>
</dbReference>
<dbReference type="HOGENOM" id="CLU_025174_2_0_5"/>
<dbReference type="PANTHER" id="PTHR42887">
    <property type="entry name" value="OS12G0638800 PROTEIN"/>
    <property type="match status" value="1"/>
</dbReference>
<proteinExistence type="predicted"/>
<dbReference type="NCBIfam" id="TIGR00275">
    <property type="entry name" value="aminoacetone oxidase family FAD-binding enzyme"/>
    <property type="match status" value="1"/>
</dbReference>
<dbReference type="PANTHER" id="PTHR42887:SF2">
    <property type="entry name" value="OS12G0638800 PROTEIN"/>
    <property type="match status" value="1"/>
</dbReference>
<keyword evidence="3" id="KW-0274">FAD</keyword>
<gene>
    <name evidence="6" type="ordered locus">Mmc1_2439</name>
</gene>
<evidence type="ECO:0000256" key="2">
    <source>
        <dbReference type="ARBA" id="ARBA00022630"/>
    </source>
</evidence>
<organism evidence="6 7">
    <name type="scientific">Magnetococcus marinus (strain ATCC BAA-1437 / JCM 17883 / MC-1)</name>
    <dbReference type="NCBI Taxonomy" id="156889"/>
    <lineage>
        <taxon>Bacteria</taxon>
        <taxon>Pseudomonadati</taxon>
        <taxon>Pseudomonadota</taxon>
        <taxon>Magnetococcia</taxon>
        <taxon>Magnetococcales</taxon>
        <taxon>Magnetococcaceae</taxon>
        <taxon>Magnetococcus</taxon>
    </lineage>
</organism>
<dbReference type="Gene3D" id="2.40.30.10">
    <property type="entry name" value="Translation factors"/>
    <property type="match status" value="1"/>
</dbReference>
<dbReference type="KEGG" id="mgm:Mmc1_2439"/>
<dbReference type="InterPro" id="IPR057661">
    <property type="entry name" value="RsdA/BaiN/AoA(So)_Rossmann"/>
</dbReference>
<dbReference type="AlphaFoldDB" id="A0LAE6"/>
<evidence type="ECO:0000259" key="5">
    <source>
        <dbReference type="Pfam" id="PF22780"/>
    </source>
</evidence>
<dbReference type="EMBL" id="CP000471">
    <property type="protein sequence ID" value="ABK44939.1"/>
    <property type="molecule type" value="Genomic_DNA"/>
</dbReference>
<evidence type="ECO:0000313" key="7">
    <source>
        <dbReference type="Proteomes" id="UP000002586"/>
    </source>
</evidence>
<dbReference type="eggNOG" id="COG2081">
    <property type="taxonomic scope" value="Bacteria"/>
</dbReference>
<protein>
    <submittedName>
        <fullName evidence="6">HI0933 family protein</fullName>
    </submittedName>
</protein>
<accession>A0LAE6</accession>
<dbReference type="OrthoDB" id="9773233at2"/>
<reference evidence="7" key="1">
    <citation type="journal article" date="2009" name="Appl. Environ. Microbiol.">
        <title>Complete genome sequence of the chemolithoautotrophic marine magnetotactic coccus strain MC-1.</title>
        <authorList>
            <person name="Schubbe S."/>
            <person name="Williams T.J."/>
            <person name="Xie G."/>
            <person name="Kiss H.E."/>
            <person name="Brettin T.S."/>
            <person name="Martinez D."/>
            <person name="Ross C.A."/>
            <person name="Schuler D."/>
            <person name="Cox B.L."/>
            <person name="Nealson K.H."/>
            <person name="Bazylinski D.A."/>
        </authorList>
    </citation>
    <scope>NUCLEOTIDE SEQUENCE [LARGE SCALE GENOMIC DNA]</scope>
    <source>
        <strain evidence="7">ATCC BAA-1437 / JCM 17883 / MC-1</strain>
    </source>
</reference>
<dbReference type="PRINTS" id="PR00411">
    <property type="entry name" value="PNDRDTASEI"/>
</dbReference>
<keyword evidence="2" id="KW-0285">Flavoprotein</keyword>
<dbReference type="Pfam" id="PF03486">
    <property type="entry name" value="HI0933_like"/>
    <property type="match status" value="1"/>
</dbReference>
<dbReference type="InterPro" id="IPR023166">
    <property type="entry name" value="BaiN-like_dom_sf"/>
</dbReference>
<evidence type="ECO:0000259" key="4">
    <source>
        <dbReference type="Pfam" id="PF03486"/>
    </source>
</evidence>
<name>A0LAE6_MAGMM</name>
<dbReference type="STRING" id="156889.Mmc1_2439"/>